<evidence type="ECO:0000256" key="1">
    <source>
        <dbReference type="SAM" id="SignalP"/>
    </source>
</evidence>
<gene>
    <name evidence="2" type="ORF">ACFFU1_16230</name>
</gene>
<dbReference type="NCBIfam" id="TIGR04131">
    <property type="entry name" value="Bac_Flav_CTERM"/>
    <property type="match status" value="1"/>
</dbReference>
<organism evidence="2 3">
    <name type="scientific">Algibacter miyuki</name>
    <dbReference type="NCBI Taxonomy" id="1306933"/>
    <lineage>
        <taxon>Bacteria</taxon>
        <taxon>Pseudomonadati</taxon>
        <taxon>Bacteroidota</taxon>
        <taxon>Flavobacteriia</taxon>
        <taxon>Flavobacteriales</taxon>
        <taxon>Flavobacteriaceae</taxon>
        <taxon>Algibacter</taxon>
    </lineage>
</organism>
<evidence type="ECO:0000313" key="3">
    <source>
        <dbReference type="Proteomes" id="UP001589590"/>
    </source>
</evidence>
<dbReference type="InterPro" id="IPR049804">
    <property type="entry name" value="Choice_anch_L"/>
</dbReference>
<keyword evidence="1" id="KW-0732">Signal</keyword>
<proteinExistence type="predicted"/>
<dbReference type="Gene3D" id="2.60.40.2700">
    <property type="match status" value="1"/>
</dbReference>
<accession>A0ABV5H3X2</accession>
<dbReference type="InterPro" id="IPR026341">
    <property type="entry name" value="T9SS_type_B"/>
</dbReference>
<dbReference type="NCBIfam" id="NF038133">
    <property type="entry name" value="choice_anch_L"/>
    <property type="match status" value="1"/>
</dbReference>
<dbReference type="Proteomes" id="UP001589590">
    <property type="component" value="Unassembled WGS sequence"/>
</dbReference>
<feature type="chain" id="PRO_5045061047" evidence="1">
    <location>
        <begin position="21"/>
        <end position="1631"/>
    </location>
</feature>
<feature type="signal peptide" evidence="1">
    <location>
        <begin position="1"/>
        <end position="20"/>
    </location>
</feature>
<protein>
    <submittedName>
        <fullName evidence="2">Choice-of-anchor L domain-containing protein</fullName>
    </submittedName>
</protein>
<sequence length="1631" mass="179396">MRLLYSLLILLICSCSSAYAQKISVDGGMGLQALVEDNLVDGCVDISNVQSAINGSAYGFQSYGYFERAGSNFPFETGIMLSTGAAESGGNGEISIPLSEGSTVWGTDPDLEAALGTSNTLNATSIEFDIVSISSQFQFNYLFASEDYDGVNPCQVSDGFVFLIKETGSAGPYENIAIIPGTTTPVNTSTVHPNLLPACAAENDEYFAGYNNGDTNYIGRTTVLTASTTITPYVSYHVKLIIADQTDGTFDSAVFIEGDSFKILDLGEDITSCESAALLDGNINNPYANYQWFRNNTPISGATNPTYTATTSGLYRIEVTVTLNGSDCVESDEIDILLNIEEDITPIPDYELCDDSRGDEIEIFDLSTQSDALRANIPFTNYTFSYHYNETEARANINPILTPIPNTLSNPQNIFVRIEDLNTGCFTYTNFNLYVNPLPLIDTPTTLEACDTDDLPDGKAIIDLTQKDDEITRGQTDLLVSYHYSQPDADTGANPIPSPYQNINTTNERVFVRVEDPDTGCINYTELAVNITISPIVNRDTQFMDACDSDQDGAASFDLTQSIDDILQGLTNVTVTFHESINDAQNGTNPIANQTNYEYINPDGEPGFRPLYVRIEDDNTGCPTIVPLEVHTNLLLTGTDTGFFALCDTNEDPDDVEQFNLNSVETYIANDLPDPIEINFFESEDDRNANINPINKSVLYTAQSPTRLFIALENTLTGCAEVSDITLVVNPILLFNPAVPLPYCSPDENPEVSIDLHSLDPTVLNNHTEFSVTYFGELVDAENNTNQLPPFYTNTSSIETIYARIEHESTGCSTINPFQIEIKTAPAATPPDDIKVCDSDLDGFAIINLEDNQAEIVADPSIVTFSYFTDLDDANNAINPIVTPTAYNANTQTIFVRIESSGNTSGCYNIVEQQIIVNTEPVFDTISNFQICEVDGDSTADFLLVEKDSDILNGQTGKEVFYFEDASFTIPIDKNVIYNNTAPMQTIYVRVENVTDTDCFATSSFTLEVAPEPIYNKPSLYLICDDITNDEIADFDLNSKTIEIKAGVVNPINVTYHLTELEAERNNNPLSTTNYTNRVNPQTLYVRIESSNSLCYVVETLSLNIIAAPDISEVTAGLTSCDNDYDGITNFNLEDAEFEIYDRIQSNLSINYFENFDDINTDDGFDNSGEITDPTNFSSATQTVYIKVTNTLTGCYSVIPLDLTVNLPPITLPIQPIEICDNDSDSYDLSQIDLLIVDDASTVTITYHSSMNNAENNMFPLPDIFTYSNLNHTFYIRVTSISNGCHIVVPVNLTIHIKPRIASTPADLIACDDDADGLFEFDLTDANPAILNGQNASSHQITYYTNITDAESGTNALNPLYTSENGETIYVRLESNVTSCYSFTQFNTYINPLPIVDLNKIIPICNDSAITISAETFVPGDQYLWSTGATTPEILVQPDADGPYSVTVTRPYPSGPSCEYSHDFIVEKSDAAIIDIAPPTVHFADPNSITVNIRSGSIGDYVYILDNGEPQTSNFFADVPFGEHLITVRDLNGCMDATRSVFVFDIPKYFTPNNDLYNDTWHVIGANQLPGTVVYIYNRYGKLLKTLTHASDGWDGTFNGQNLPADDYWYLAKIVQDGNAFDLRGHFSLKR</sequence>
<keyword evidence="3" id="KW-1185">Reference proteome</keyword>
<comment type="caution">
    <text evidence="2">The sequence shown here is derived from an EMBL/GenBank/DDBJ whole genome shotgun (WGS) entry which is preliminary data.</text>
</comment>
<evidence type="ECO:0000313" key="2">
    <source>
        <dbReference type="EMBL" id="MFB9106456.1"/>
    </source>
</evidence>
<reference evidence="2 3" key="1">
    <citation type="submission" date="2024-09" db="EMBL/GenBank/DDBJ databases">
        <authorList>
            <person name="Sun Q."/>
            <person name="Mori K."/>
        </authorList>
    </citation>
    <scope>NUCLEOTIDE SEQUENCE [LARGE SCALE GENOMIC DNA]</scope>
    <source>
        <strain evidence="2 3">CECT 8300</strain>
    </source>
</reference>
<dbReference type="Pfam" id="PF13585">
    <property type="entry name" value="CHU_C"/>
    <property type="match status" value="1"/>
</dbReference>
<dbReference type="PROSITE" id="PS51257">
    <property type="entry name" value="PROKAR_LIPOPROTEIN"/>
    <property type="match status" value="1"/>
</dbReference>
<name>A0ABV5H3X2_9FLAO</name>
<dbReference type="RefSeq" id="WP_290270414.1">
    <property type="nucleotide sequence ID" value="NZ_JAUFQP010000010.1"/>
</dbReference>
<dbReference type="EMBL" id="JBHMFA010000017">
    <property type="protein sequence ID" value="MFB9106456.1"/>
    <property type="molecule type" value="Genomic_DNA"/>
</dbReference>